<keyword evidence="4 7" id="KW-0812">Transmembrane</keyword>
<protein>
    <submittedName>
        <fullName evidence="9">Major facilitator superfamily MFS_1</fullName>
    </submittedName>
</protein>
<dbReference type="EMBL" id="CP002801">
    <property type="protein sequence ID" value="AEH09364.1"/>
    <property type="molecule type" value="Genomic_DNA"/>
</dbReference>
<feature type="transmembrane region" description="Helical" evidence="7">
    <location>
        <begin position="442"/>
        <end position="462"/>
    </location>
</feature>
<feature type="transmembrane region" description="Helical" evidence="7">
    <location>
        <begin position="342"/>
        <end position="359"/>
    </location>
</feature>
<dbReference type="Pfam" id="PF07690">
    <property type="entry name" value="MFS_1"/>
    <property type="match status" value="1"/>
</dbReference>
<feature type="transmembrane region" description="Helical" evidence="7">
    <location>
        <begin position="61"/>
        <end position="77"/>
    </location>
</feature>
<name>F8AWM7_9ACTN</name>
<evidence type="ECO:0000256" key="2">
    <source>
        <dbReference type="ARBA" id="ARBA00022448"/>
    </source>
</evidence>
<keyword evidence="3" id="KW-1003">Cell membrane</keyword>
<evidence type="ECO:0000256" key="6">
    <source>
        <dbReference type="ARBA" id="ARBA00023136"/>
    </source>
</evidence>
<feature type="transmembrane region" description="Helical" evidence="7">
    <location>
        <begin position="150"/>
        <end position="169"/>
    </location>
</feature>
<dbReference type="PRINTS" id="PR01036">
    <property type="entry name" value="TCRTETB"/>
</dbReference>
<sequence>MSTETGSSTTTTGGGPPRAWGLVLAAIVGAEYLLQLDGTIMNVALPQIQARFDASITTGSWILNGFYLAFGALLLVTGRLGDVFGYRRVFLFGIGLVAVASLVAGLAQNVEVLLVGRVLQGAGAALAGPSALALLTILSEGERRQRAFGLYSTVTALGSASGMVFGGLLTSAGSWRWSILVNVPIAALIFIVALRVLGTRDAVRSQRSLGIPSAALATAALTAGVYSLVHAADTGWRDAGTIVPLVAAVVLFALLPVVDSRSPEPLLPGRIFAHRDRLGGFLNLTLLAAVLGSFLFFLAQYLHAVLDLSPVRTGLALLPFAISILLSASIITKWVSSISLKARGVAGLAVVTAGVAWLSRVDDGAGYASSVLPQIIIIGIGVGLAIVPFNVVILSSADPQDTGVTAGIVQVALTVGGLIGIAVFLLPFTQGTGSEVDHFARVFTWLTGTAVIGILVSLGFWFGPGRGRAPAAVEAVPATPVTADTAS</sequence>
<comment type="subcellular location">
    <subcellularLocation>
        <location evidence="1">Cell membrane</location>
        <topology evidence="1">Multi-pass membrane protein</topology>
    </subcellularLocation>
</comment>
<feature type="transmembrane region" description="Helical" evidence="7">
    <location>
        <begin position="371"/>
        <end position="394"/>
    </location>
</feature>
<accession>F8AWM7</accession>
<dbReference type="InterPro" id="IPR036259">
    <property type="entry name" value="MFS_trans_sf"/>
</dbReference>
<evidence type="ECO:0000313" key="10">
    <source>
        <dbReference type="Proteomes" id="UP000001549"/>
    </source>
</evidence>
<evidence type="ECO:0000259" key="8">
    <source>
        <dbReference type="PROSITE" id="PS50850"/>
    </source>
</evidence>
<dbReference type="GO" id="GO:0005886">
    <property type="term" value="C:plasma membrane"/>
    <property type="evidence" value="ECO:0007669"/>
    <property type="project" value="UniProtKB-SubCell"/>
</dbReference>
<dbReference type="CDD" id="cd17321">
    <property type="entry name" value="MFS_MMR_MDR_like"/>
    <property type="match status" value="1"/>
</dbReference>
<evidence type="ECO:0000256" key="7">
    <source>
        <dbReference type="SAM" id="Phobius"/>
    </source>
</evidence>
<organism evidence="9 10">
    <name type="scientific">Candidatus Protofrankia datiscae</name>
    <dbReference type="NCBI Taxonomy" id="2716812"/>
    <lineage>
        <taxon>Bacteria</taxon>
        <taxon>Bacillati</taxon>
        <taxon>Actinomycetota</taxon>
        <taxon>Actinomycetes</taxon>
        <taxon>Frankiales</taxon>
        <taxon>Frankiaceae</taxon>
        <taxon>Protofrankia</taxon>
    </lineage>
</organism>
<dbReference type="AlphaFoldDB" id="F8AWM7"/>
<dbReference type="SUPFAM" id="SSF103473">
    <property type="entry name" value="MFS general substrate transporter"/>
    <property type="match status" value="1"/>
</dbReference>
<evidence type="ECO:0000256" key="4">
    <source>
        <dbReference type="ARBA" id="ARBA00022692"/>
    </source>
</evidence>
<dbReference type="eggNOG" id="COG0477">
    <property type="taxonomic scope" value="Bacteria"/>
</dbReference>
<dbReference type="PANTHER" id="PTHR42718:SF46">
    <property type="entry name" value="BLR6921 PROTEIN"/>
    <property type="match status" value="1"/>
</dbReference>
<evidence type="ECO:0000256" key="1">
    <source>
        <dbReference type="ARBA" id="ARBA00004651"/>
    </source>
</evidence>
<feature type="domain" description="Major facilitator superfamily (MFS) profile" evidence="8">
    <location>
        <begin position="23"/>
        <end position="465"/>
    </location>
</feature>
<dbReference type="InterPro" id="IPR020846">
    <property type="entry name" value="MFS_dom"/>
</dbReference>
<keyword evidence="10" id="KW-1185">Reference proteome</keyword>
<feature type="transmembrane region" description="Helical" evidence="7">
    <location>
        <begin position="119"/>
        <end position="138"/>
    </location>
</feature>
<dbReference type="PROSITE" id="PS50850">
    <property type="entry name" value="MFS"/>
    <property type="match status" value="1"/>
</dbReference>
<reference evidence="9 10" key="1">
    <citation type="submission" date="2011-05" db="EMBL/GenBank/DDBJ databases">
        <title>Complete sequence of chromosome of Frankia symbiont of Datisca glomerata.</title>
        <authorList>
            <consortium name="US DOE Joint Genome Institute"/>
            <person name="Lucas S."/>
            <person name="Han J."/>
            <person name="Lapidus A."/>
            <person name="Cheng J.-F."/>
            <person name="Goodwin L."/>
            <person name="Pitluck S."/>
            <person name="Peters L."/>
            <person name="Mikhailova N."/>
            <person name="Chertkov O."/>
            <person name="Teshima H."/>
            <person name="Han C."/>
            <person name="Tapia R."/>
            <person name="Land M."/>
            <person name="Hauser L."/>
            <person name="Kyrpides N."/>
            <person name="Ivanova N."/>
            <person name="Pagani I."/>
            <person name="Berry A."/>
            <person name="Pawlowski K."/>
            <person name="Persson T."/>
            <person name="Vanden Heuvel B."/>
            <person name="Benson D."/>
            <person name="Woyke T."/>
        </authorList>
    </citation>
    <scope>NUCLEOTIDE SEQUENCE [LARGE SCALE GENOMIC DNA]</scope>
    <source>
        <strain evidence="10">4085684</strain>
    </source>
</reference>
<keyword evidence="2" id="KW-0813">Transport</keyword>
<dbReference type="STRING" id="656024.FsymDg_1928"/>
<evidence type="ECO:0000256" key="3">
    <source>
        <dbReference type="ARBA" id="ARBA00022475"/>
    </source>
</evidence>
<feature type="transmembrane region" description="Helical" evidence="7">
    <location>
        <begin position="175"/>
        <end position="197"/>
    </location>
</feature>
<keyword evidence="6 7" id="KW-0472">Membrane</keyword>
<feature type="transmembrane region" description="Helical" evidence="7">
    <location>
        <begin position="209"/>
        <end position="229"/>
    </location>
</feature>
<dbReference type="RefSeq" id="WP_013873310.1">
    <property type="nucleotide sequence ID" value="NC_015656.1"/>
</dbReference>
<gene>
    <name evidence="9" type="ordered locus">FsymDg_1928</name>
</gene>
<feature type="transmembrane region" description="Helical" evidence="7">
    <location>
        <begin position="406"/>
        <end position="430"/>
    </location>
</feature>
<dbReference type="Gene3D" id="1.20.1250.20">
    <property type="entry name" value="MFS general substrate transporter like domains"/>
    <property type="match status" value="1"/>
</dbReference>
<feature type="transmembrane region" description="Helical" evidence="7">
    <location>
        <begin position="89"/>
        <end position="107"/>
    </location>
</feature>
<keyword evidence="5 7" id="KW-1133">Transmembrane helix</keyword>
<proteinExistence type="predicted"/>
<feature type="transmembrane region" description="Helical" evidence="7">
    <location>
        <begin position="314"/>
        <end position="335"/>
    </location>
</feature>
<dbReference type="Proteomes" id="UP000001549">
    <property type="component" value="Chromosome"/>
</dbReference>
<dbReference type="PANTHER" id="PTHR42718">
    <property type="entry name" value="MAJOR FACILITATOR SUPERFAMILY MULTIDRUG TRANSPORTER MFSC"/>
    <property type="match status" value="1"/>
</dbReference>
<feature type="transmembrane region" description="Helical" evidence="7">
    <location>
        <begin position="241"/>
        <end position="258"/>
    </location>
</feature>
<dbReference type="GO" id="GO:0022857">
    <property type="term" value="F:transmembrane transporter activity"/>
    <property type="evidence" value="ECO:0007669"/>
    <property type="project" value="InterPro"/>
</dbReference>
<dbReference type="Gene3D" id="1.20.1720.10">
    <property type="entry name" value="Multidrug resistance protein D"/>
    <property type="match status" value="1"/>
</dbReference>
<evidence type="ECO:0000313" key="9">
    <source>
        <dbReference type="EMBL" id="AEH09364.1"/>
    </source>
</evidence>
<dbReference type="KEGG" id="fsy:FsymDg_1928"/>
<dbReference type="HOGENOM" id="CLU_000960_28_2_11"/>
<feature type="transmembrane region" description="Helical" evidence="7">
    <location>
        <begin position="278"/>
        <end position="302"/>
    </location>
</feature>
<dbReference type="InterPro" id="IPR011701">
    <property type="entry name" value="MFS"/>
</dbReference>
<evidence type="ECO:0000256" key="5">
    <source>
        <dbReference type="ARBA" id="ARBA00022989"/>
    </source>
</evidence>